<feature type="region of interest" description="Disordered" evidence="2">
    <location>
        <begin position="22"/>
        <end position="48"/>
    </location>
</feature>
<gene>
    <name evidence="3" type="ORF">RIMI_LOCUS14752965</name>
</gene>
<evidence type="ECO:0000313" key="3">
    <source>
        <dbReference type="EMBL" id="CAJ0954529.1"/>
    </source>
</evidence>
<feature type="region of interest" description="Disordered" evidence="2">
    <location>
        <begin position="194"/>
        <end position="232"/>
    </location>
</feature>
<reference evidence="3" key="1">
    <citation type="submission" date="2023-07" db="EMBL/GenBank/DDBJ databases">
        <authorList>
            <person name="Stuckert A."/>
        </authorList>
    </citation>
    <scope>NUCLEOTIDE SEQUENCE</scope>
</reference>
<dbReference type="Proteomes" id="UP001176940">
    <property type="component" value="Unassembled WGS sequence"/>
</dbReference>
<dbReference type="PANTHER" id="PTHR11199">
    <property type="entry name" value="STROMAL ANTIGEN"/>
    <property type="match status" value="1"/>
</dbReference>
<feature type="compositionally biased region" description="Basic and acidic residues" evidence="2">
    <location>
        <begin position="26"/>
        <end position="38"/>
    </location>
</feature>
<dbReference type="InterPro" id="IPR039662">
    <property type="entry name" value="Cohesin_Scc3/SA"/>
</dbReference>
<evidence type="ECO:0000256" key="2">
    <source>
        <dbReference type="SAM" id="MobiDB-lite"/>
    </source>
</evidence>
<comment type="caution">
    <text evidence="3">The sequence shown here is derived from an EMBL/GenBank/DDBJ whole genome shotgun (WGS) entry which is preliminary data.</text>
</comment>
<comment type="similarity">
    <text evidence="1">Belongs to the SCC3 family.</text>
</comment>
<dbReference type="PANTHER" id="PTHR11199:SF2">
    <property type="entry name" value="COHESIN SUBUNIT SA"/>
    <property type="match status" value="1"/>
</dbReference>
<dbReference type="Gene3D" id="3.30.420.10">
    <property type="entry name" value="Ribonuclease H-like superfamily/Ribonuclease H"/>
    <property type="match status" value="1"/>
</dbReference>
<protein>
    <recommendedName>
        <fullName evidence="5">Transposase</fullName>
    </recommendedName>
</protein>
<keyword evidence="4" id="KW-1185">Reference proteome</keyword>
<evidence type="ECO:0008006" key="5">
    <source>
        <dbReference type="Google" id="ProtNLM"/>
    </source>
</evidence>
<dbReference type="EMBL" id="CAUEEQ010038567">
    <property type="protein sequence ID" value="CAJ0954529.1"/>
    <property type="molecule type" value="Genomic_DNA"/>
</dbReference>
<name>A0ABN9LYY8_9NEOB</name>
<proteinExistence type="inferred from homology"/>
<accession>A0ABN9LYY8</accession>
<dbReference type="InterPro" id="IPR036397">
    <property type="entry name" value="RNaseH_sf"/>
</dbReference>
<dbReference type="Gene3D" id="1.10.10.10">
    <property type="entry name" value="Winged helix-like DNA-binding domain superfamily/Winged helix DNA-binding domain"/>
    <property type="match status" value="1"/>
</dbReference>
<sequence length="289" mass="32460">MEVSQSEKIGKTLKVSPSAVAKTIKRYKETGSHEDRPRNGRPRVTSASEDKFIRVTSLRNHRLTAAQIRDQDNDPKHTSRLCKSYLTKKESDGVLRQMTWPPQSPEQNPIEMAWAAGRRSIFPASISALTMQVRGRDDAYSVRGALCLISQSGETQGPDAGTRRRELQSREINESIWTKEFTIGKENANSNSLASISNGSLDYPMTPVKRGRRQSENLSHRNSSRRSRDSRISAGEVTEAVTLFEVISIGKRAIQSVVDDWIKAYQEDRDAALLDLITFYIQCSGCQEK</sequence>
<dbReference type="SUPFAM" id="SSF46689">
    <property type="entry name" value="Homeodomain-like"/>
    <property type="match status" value="1"/>
</dbReference>
<dbReference type="InterPro" id="IPR036388">
    <property type="entry name" value="WH-like_DNA-bd_sf"/>
</dbReference>
<dbReference type="InterPro" id="IPR009057">
    <property type="entry name" value="Homeodomain-like_sf"/>
</dbReference>
<evidence type="ECO:0000256" key="1">
    <source>
        <dbReference type="ARBA" id="ARBA00005486"/>
    </source>
</evidence>
<evidence type="ECO:0000313" key="4">
    <source>
        <dbReference type="Proteomes" id="UP001176940"/>
    </source>
</evidence>
<organism evidence="3 4">
    <name type="scientific">Ranitomeya imitator</name>
    <name type="common">mimic poison frog</name>
    <dbReference type="NCBI Taxonomy" id="111125"/>
    <lineage>
        <taxon>Eukaryota</taxon>
        <taxon>Metazoa</taxon>
        <taxon>Chordata</taxon>
        <taxon>Craniata</taxon>
        <taxon>Vertebrata</taxon>
        <taxon>Euteleostomi</taxon>
        <taxon>Amphibia</taxon>
        <taxon>Batrachia</taxon>
        <taxon>Anura</taxon>
        <taxon>Neobatrachia</taxon>
        <taxon>Hyloidea</taxon>
        <taxon>Dendrobatidae</taxon>
        <taxon>Dendrobatinae</taxon>
        <taxon>Ranitomeya</taxon>
    </lineage>
</organism>